<keyword evidence="2" id="KW-1185">Reference proteome</keyword>
<accession>A0ACB9QCP2</accession>
<dbReference type="Proteomes" id="UP001057402">
    <property type="component" value="Chromosome 6"/>
</dbReference>
<reference evidence="2" key="1">
    <citation type="journal article" date="2023" name="Front. Plant Sci.">
        <title>Chromosomal-level genome assembly of Melastoma candidum provides insights into trichome evolution.</title>
        <authorList>
            <person name="Zhong Y."/>
            <person name="Wu W."/>
            <person name="Sun C."/>
            <person name="Zou P."/>
            <person name="Liu Y."/>
            <person name="Dai S."/>
            <person name="Zhou R."/>
        </authorList>
    </citation>
    <scope>NUCLEOTIDE SEQUENCE [LARGE SCALE GENOMIC DNA]</scope>
</reference>
<sequence>MAPNPRASAALTTMKSLGIGKEKVKPVLKRLLKLYDKNWELIEEDGYRALVDAIFEEEEEEDNAVKKKRKSSTDDEDDEEEAHPHELERKKMRYRNPDCLVGSPSTQPKMEGREGIKDKGKQPISPNDGIYSRDNGIKSRSSGIVLRERQYETRSCLVASRDASFGDEAPLNEPPIAMMPPDSSLMVESSHGNPSGGGYNTNRSLVLYNAGSTNGVVSSENDIYHELDGPVDGHRPRMPQPGAIDGIRNSDVLNGASDNTRGHMRCFNDGDDITKGEETKKISWVNEVDEHRPPFFHYIPQSVIFKGACVDFTLSGIEEENCCSDCSGDCLPSLPCACASTNGGEFVYTVRGLVKEGFLQKCIANNRDPQKRHNYFCKECPLGRKDDEVIKSCKGHQRRRFIKECWSKCGCSKSCGNRLVQRGITCNLQVYMTSEGKDWGLRTLDELPKGAFVCEYVGEILTIKEWNKRKIQADNHSKHTHGMLLDSEWAALPVKDDEALCLDATFYGNIARFINHRCYDANLIEIPIEVESAKRHFYRVALFTTRKVTALEELTWDYGIDFDASDQNVRPFKCLCGSKFCRQTKRQRVRAR</sequence>
<evidence type="ECO:0000313" key="1">
    <source>
        <dbReference type="EMBL" id="KAI4364095.1"/>
    </source>
</evidence>
<gene>
    <name evidence="1" type="ORF">MLD38_020232</name>
</gene>
<proteinExistence type="predicted"/>
<evidence type="ECO:0000313" key="2">
    <source>
        <dbReference type="Proteomes" id="UP001057402"/>
    </source>
</evidence>
<organism evidence="1 2">
    <name type="scientific">Melastoma candidum</name>
    <dbReference type="NCBI Taxonomy" id="119954"/>
    <lineage>
        <taxon>Eukaryota</taxon>
        <taxon>Viridiplantae</taxon>
        <taxon>Streptophyta</taxon>
        <taxon>Embryophyta</taxon>
        <taxon>Tracheophyta</taxon>
        <taxon>Spermatophyta</taxon>
        <taxon>Magnoliopsida</taxon>
        <taxon>eudicotyledons</taxon>
        <taxon>Gunneridae</taxon>
        <taxon>Pentapetalae</taxon>
        <taxon>rosids</taxon>
        <taxon>malvids</taxon>
        <taxon>Myrtales</taxon>
        <taxon>Melastomataceae</taxon>
        <taxon>Melastomatoideae</taxon>
        <taxon>Melastomateae</taxon>
        <taxon>Melastoma</taxon>
    </lineage>
</organism>
<name>A0ACB9QCP2_9MYRT</name>
<protein>
    <submittedName>
        <fullName evidence="1">Uncharacterized protein</fullName>
    </submittedName>
</protein>
<dbReference type="EMBL" id="CM042885">
    <property type="protein sequence ID" value="KAI4364095.1"/>
    <property type="molecule type" value="Genomic_DNA"/>
</dbReference>
<comment type="caution">
    <text evidence="1">The sequence shown here is derived from an EMBL/GenBank/DDBJ whole genome shotgun (WGS) entry which is preliminary data.</text>
</comment>